<gene>
    <name evidence="1" type="ORF">JHT90_08545</name>
</gene>
<protein>
    <submittedName>
        <fullName evidence="1">Uncharacterized protein</fullName>
    </submittedName>
</protein>
<proteinExistence type="predicted"/>
<organism evidence="1 2">
    <name type="scientific">Entomomonas asaccharolytica</name>
    <dbReference type="NCBI Taxonomy" id="2785331"/>
    <lineage>
        <taxon>Bacteria</taxon>
        <taxon>Pseudomonadati</taxon>
        <taxon>Pseudomonadota</taxon>
        <taxon>Gammaproteobacteria</taxon>
        <taxon>Pseudomonadales</taxon>
        <taxon>Pseudomonadaceae</taxon>
        <taxon>Entomomonas</taxon>
    </lineage>
</organism>
<evidence type="ECO:0000313" key="2">
    <source>
        <dbReference type="Proteomes" id="UP000595278"/>
    </source>
</evidence>
<accession>A0A974RVS4</accession>
<name>A0A974RVS4_9GAMM</name>
<dbReference type="AlphaFoldDB" id="A0A974RVS4"/>
<keyword evidence="2" id="KW-1185">Reference proteome</keyword>
<sequence length="72" mass="8172">MTKEEQLILSKAYTAKDHPIEEFRCVEITSDSSHYHAANNLVAKGYLTTLFTENFFIITDNGIKCWGTQSLS</sequence>
<dbReference type="Proteomes" id="UP000595278">
    <property type="component" value="Chromosome"/>
</dbReference>
<dbReference type="EMBL" id="CP067393">
    <property type="protein sequence ID" value="QQP84471.1"/>
    <property type="molecule type" value="Genomic_DNA"/>
</dbReference>
<reference evidence="1 2" key="1">
    <citation type="submission" date="2021-01" db="EMBL/GenBank/DDBJ databases">
        <title>Entomomonas sp. F2A isolated from a house cricket (Acheta domesticus).</title>
        <authorList>
            <person name="Spergser J."/>
            <person name="Busse H.-J."/>
        </authorList>
    </citation>
    <scope>NUCLEOTIDE SEQUENCE [LARGE SCALE GENOMIC DNA]</scope>
    <source>
        <strain evidence="1 2">F2A</strain>
    </source>
</reference>
<dbReference type="KEGG" id="eaz:JHT90_08545"/>
<dbReference type="RefSeq" id="WP_201090368.1">
    <property type="nucleotide sequence ID" value="NZ_CP067393.1"/>
</dbReference>
<evidence type="ECO:0000313" key="1">
    <source>
        <dbReference type="EMBL" id="QQP84471.1"/>
    </source>
</evidence>